<dbReference type="Proteomes" id="UP001187471">
    <property type="component" value="Unassembled WGS sequence"/>
</dbReference>
<protein>
    <recommendedName>
        <fullName evidence="9">Amino acid transporter transmembrane domain-containing protein</fullName>
    </recommendedName>
</protein>
<reference evidence="10" key="1">
    <citation type="submission" date="2022-12" db="EMBL/GenBank/DDBJ databases">
        <title>Draft genome assemblies for two species of Escallonia (Escalloniales).</title>
        <authorList>
            <person name="Chanderbali A."/>
            <person name="Dervinis C."/>
            <person name="Anghel I."/>
            <person name="Soltis D."/>
            <person name="Soltis P."/>
            <person name="Zapata F."/>
        </authorList>
    </citation>
    <scope>NUCLEOTIDE SEQUENCE</scope>
    <source>
        <strain evidence="10">UCBG92.1500</strain>
        <tissue evidence="10">Leaf</tissue>
    </source>
</reference>
<evidence type="ECO:0000256" key="6">
    <source>
        <dbReference type="ARBA" id="ARBA00023136"/>
    </source>
</evidence>
<evidence type="ECO:0000256" key="4">
    <source>
        <dbReference type="ARBA" id="ARBA00022970"/>
    </source>
</evidence>
<evidence type="ECO:0000256" key="7">
    <source>
        <dbReference type="SAM" id="MobiDB-lite"/>
    </source>
</evidence>
<evidence type="ECO:0000259" key="9">
    <source>
        <dbReference type="Pfam" id="PF01490"/>
    </source>
</evidence>
<dbReference type="PANTHER" id="PTHR48017">
    <property type="entry name" value="OS05G0424000 PROTEIN-RELATED"/>
    <property type="match status" value="1"/>
</dbReference>
<sequence>MAGRGTDDNLTPLLQLSSFPSSPTQPSKRSGKRSASLCGIVVQLNLFKIGVVYTITSAISMRAIQKSNCYHKEGHEAACEYGSTLYMLAFGTVQILVSQIPDFHDTKWLSIVAATMSFTYSIIGSALSLAKAIGIVELIYTLEAEIAEDGQIKGSIGGVQTATMPQKVWSVSQAIGDIAFAFPSAVILLEIQDTLKSPPTEKVTMKKASTMAICMTTFFYLCCGGFGYAAFGNSSPGNLLTGFYEPYWLIDFTNACIVLHLIGGYQVFSQPQFAILERWFIQMFPNSGVVNHNHALKLPLLPTLRLNLLRLCLRTAYVASTTGIAIMFPYFNQVVAVAGAFTFWPLVIYFPVEMYFVQANVRPWTTKW</sequence>
<keyword evidence="2" id="KW-0813">Transport</keyword>
<proteinExistence type="predicted"/>
<name>A0AA88QJM8_9ASTE</name>
<feature type="region of interest" description="Disordered" evidence="7">
    <location>
        <begin position="1"/>
        <end position="32"/>
    </location>
</feature>
<dbReference type="InterPro" id="IPR013057">
    <property type="entry name" value="AA_transpt_TM"/>
</dbReference>
<evidence type="ECO:0000256" key="1">
    <source>
        <dbReference type="ARBA" id="ARBA00004370"/>
    </source>
</evidence>
<dbReference type="EMBL" id="JAVXUO010002540">
    <property type="protein sequence ID" value="KAK2971929.1"/>
    <property type="molecule type" value="Genomic_DNA"/>
</dbReference>
<accession>A0AA88QJM8</accession>
<evidence type="ECO:0000256" key="5">
    <source>
        <dbReference type="ARBA" id="ARBA00022989"/>
    </source>
</evidence>
<keyword evidence="3 8" id="KW-0812">Transmembrane</keyword>
<evidence type="ECO:0000256" key="2">
    <source>
        <dbReference type="ARBA" id="ARBA00022448"/>
    </source>
</evidence>
<feature type="non-terminal residue" evidence="10">
    <location>
        <position position="368"/>
    </location>
</feature>
<feature type="transmembrane region" description="Helical" evidence="8">
    <location>
        <begin position="311"/>
        <end position="331"/>
    </location>
</feature>
<feature type="domain" description="Amino acid transporter transmembrane" evidence="9">
    <location>
        <begin position="31"/>
        <end position="366"/>
    </location>
</feature>
<evidence type="ECO:0000256" key="8">
    <source>
        <dbReference type="SAM" id="Phobius"/>
    </source>
</evidence>
<dbReference type="Pfam" id="PF01490">
    <property type="entry name" value="Aa_trans"/>
    <property type="match status" value="1"/>
</dbReference>
<keyword evidence="6 8" id="KW-0472">Membrane</keyword>
<organism evidence="10 11">
    <name type="scientific">Escallonia rubra</name>
    <dbReference type="NCBI Taxonomy" id="112253"/>
    <lineage>
        <taxon>Eukaryota</taxon>
        <taxon>Viridiplantae</taxon>
        <taxon>Streptophyta</taxon>
        <taxon>Embryophyta</taxon>
        <taxon>Tracheophyta</taxon>
        <taxon>Spermatophyta</taxon>
        <taxon>Magnoliopsida</taxon>
        <taxon>eudicotyledons</taxon>
        <taxon>Gunneridae</taxon>
        <taxon>Pentapetalae</taxon>
        <taxon>asterids</taxon>
        <taxon>campanulids</taxon>
        <taxon>Escalloniales</taxon>
        <taxon>Escalloniaceae</taxon>
        <taxon>Escallonia</taxon>
    </lineage>
</organism>
<evidence type="ECO:0000256" key="3">
    <source>
        <dbReference type="ARBA" id="ARBA00022692"/>
    </source>
</evidence>
<comment type="caution">
    <text evidence="10">The sequence shown here is derived from an EMBL/GenBank/DDBJ whole genome shotgun (WGS) entry which is preliminary data.</text>
</comment>
<evidence type="ECO:0000313" key="11">
    <source>
        <dbReference type="Proteomes" id="UP001187471"/>
    </source>
</evidence>
<feature type="transmembrane region" description="Helical" evidence="8">
    <location>
        <begin position="212"/>
        <end position="231"/>
    </location>
</feature>
<feature type="transmembrane region" description="Helical" evidence="8">
    <location>
        <begin position="247"/>
        <end position="268"/>
    </location>
</feature>
<comment type="subcellular location">
    <subcellularLocation>
        <location evidence="1">Membrane</location>
    </subcellularLocation>
</comment>
<feature type="compositionally biased region" description="Low complexity" evidence="7">
    <location>
        <begin position="10"/>
        <end position="27"/>
    </location>
</feature>
<feature type="transmembrane region" description="Helical" evidence="8">
    <location>
        <begin position="34"/>
        <end position="56"/>
    </location>
</feature>
<evidence type="ECO:0000313" key="10">
    <source>
        <dbReference type="EMBL" id="KAK2971929.1"/>
    </source>
</evidence>
<keyword evidence="5 8" id="KW-1133">Transmembrane helix</keyword>
<feature type="transmembrane region" description="Helical" evidence="8">
    <location>
        <begin position="108"/>
        <end position="130"/>
    </location>
</feature>
<keyword evidence="4" id="KW-0029">Amino-acid transport</keyword>
<dbReference type="AlphaFoldDB" id="A0AA88QJM8"/>
<feature type="transmembrane region" description="Helical" evidence="8">
    <location>
        <begin position="337"/>
        <end position="357"/>
    </location>
</feature>
<keyword evidence="11" id="KW-1185">Reference proteome</keyword>
<gene>
    <name evidence="10" type="ORF">RJ640_004949</name>
</gene>
<dbReference type="GO" id="GO:0016020">
    <property type="term" value="C:membrane"/>
    <property type="evidence" value="ECO:0007669"/>
    <property type="project" value="UniProtKB-SubCell"/>
</dbReference>
<dbReference type="GO" id="GO:0006865">
    <property type="term" value="P:amino acid transport"/>
    <property type="evidence" value="ECO:0007669"/>
    <property type="project" value="UniProtKB-KW"/>
</dbReference>
<feature type="transmembrane region" description="Helical" evidence="8">
    <location>
        <begin position="77"/>
        <end position="96"/>
    </location>
</feature>